<dbReference type="Pfam" id="PF18862">
    <property type="entry name" value="ApeA_NTD1"/>
    <property type="match status" value="1"/>
</dbReference>
<accession>A0A4R0IF85</accession>
<dbReference type="Proteomes" id="UP000294225">
    <property type="component" value="Unassembled WGS sequence"/>
</dbReference>
<organism evidence="2 3">
    <name type="scientific">Kribbella speibonae</name>
    <dbReference type="NCBI Taxonomy" id="1572660"/>
    <lineage>
        <taxon>Bacteria</taxon>
        <taxon>Bacillati</taxon>
        <taxon>Actinomycetota</taxon>
        <taxon>Actinomycetes</taxon>
        <taxon>Propionibacteriales</taxon>
        <taxon>Kribbellaceae</taxon>
        <taxon>Kribbella</taxon>
    </lineage>
</organism>
<dbReference type="InterPro" id="IPR041223">
    <property type="entry name" value="ApeA_NTD"/>
</dbReference>
<evidence type="ECO:0000313" key="3">
    <source>
        <dbReference type="Proteomes" id="UP000294225"/>
    </source>
</evidence>
<feature type="domain" description="ApeA N-terminal" evidence="1">
    <location>
        <begin position="8"/>
        <end position="268"/>
    </location>
</feature>
<dbReference type="RefSeq" id="WP_131499497.1">
    <property type="nucleotide sequence ID" value="NZ_SJKC01000007.1"/>
</dbReference>
<gene>
    <name evidence="2" type="ORF">E0H92_36785</name>
</gene>
<reference evidence="2 3" key="1">
    <citation type="submission" date="2019-02" db="EMBL/GenBank/DDBJ databases">
        <title>Kribbella capetownensis sp. nov. and Kribbella speibonae sp. nov., isolated from soil.</title>
        <authorList>
            <person name="Curtis S.M."/>
            <person name="Norton I."/>
            <person name="Everest G.J."/>
            <person name="Meyers P.R."/>
        </authorList>
    </citation>
    <scope>NUCLEOTIDE SEQUENCE [LARGE SCALE GENOMIC DNA]</scope>
    <source>
        <strain evidence="2 3">YM55</strain>
    </source>
</reference>
<evidence type="ECO:0000313" key="2">
    <source>
        <dbReference type="EMBL" id="TCC30684.1"/>
    </source>
</evidence>
<dbReference type="EMBL" id="SJKC01000007">
    <property type="protein sequence ID" value="TCC30684.1"/>
    <property type="molecule type" value="Genomic_DNA"/>
</dbReference>
<comment type="caution">
    <text evidence="2">The sequence shown here is derived from an EMBL/GenBank/DDBJ whole genome shotgun (WGS) entry which is preliminary data.</text>
</comment>
<evidence type="ECO:0000259" key="1">
    <source>
        <dbReference type="Pfam" id="PF18862"/>
    </source>
</evidence>
<dbReference type="AlphaFoldDB" id="A0A4R0IF85"/>
<name>A0A4R0IF85_9ACTN</name>
<sequence>MEKLDDVGTFWLATEPERKVHGALTYDSATIGRLRLDGVLGLTRRPSGYVRLLGQSQERAYTLERCFEKSRKGSVFGPAGPGTSIWSVGEVFTNVHFSADEDLVFDRMMFELEDLASWLGRSGISTDGMEAVDGALVAQIEHRWLRRDALATDFGELEIVHNLGQRNYLPRELTLWQSFGMRIKLSSTVPKSELLDIASDLQDIVSIGIDRPSAYTQVQFSHPDAVQDPDDPQAERVDIEHYGRWIVKEGAYDRPPADVAFSYADIGDAPGLRAWLALAADHRSTLARIMAARRPTGMYSEDRLLNAVAAAEGLHRDLTGNRAEVLKARLIQLAQLAGPRFEAAVVDVDKWSEFLKEERHGHAHNRSQRPSSNVDHYRQMADSVYWLIVLCMLSQIPTAWAAIEHAERSSGFEAMADAIGEIMARL</sequence>
<protein>
    <recommendedName>
        <fullName evidence="1">ApeA N-terminal domain-containing protein</fullName>
    </recommendedName>
</protein>
<proteinExistence type="predicted"/>